<reference evidence="1 2" key="1">
    <citation type="submission" date="2016-10" db="EMBL/GenBank/DDBJ databases">
        <authorList>
            <person name="de Groot N.N."/>
        </authorList>
    </citation>
    <scope>NUCLEOTIDE SEQUENCE [LARGE SCALE GENOMIC DNA]</scope>
    <source>
        <strain evidence="1 2">DSM 21771</strain>
    </source>
</reference>
<dbReference type="SUPFAM" id="SSF46689">
    <property type="entry name" value="Homeodomain-like"/>
    <property type="match status" value="1"/>
</dbReference>
<protein>
    <submittedName>
        <fullName evidence="1">Transposase</fullName>
    </submittedName>
</protein>
<dbReference type="AlphaFoldDB" id="A0A1G8SZK5"/>
<dbReference type="EMBL" id="FNEN01000044">
    <property type="protein sequence ID" value="SDJ34638.1"/>
    <property type="molecule type" value="Genomic_DNA"/>
</dbReference>
<gene>
    <name evidence="1" type="ORF">SAMN04488123_1442</name>
</gene>
<dbReference type="Pfam" id="PF13384">
    <property type="entry name" value="HTH_23"/>
    <property type="match status" value="1"/>
</dbReference>
<dbReference type="RefSeq" id="WP_090400358.1">
    <property type="nucleotide sequence ID" value="NZ_FNEN01000044.1"/>
</dbReference>
<dbReference type="OrthoDB" id="1680782at2"/>
<dbReference type="Proteomes" id="UP000198853">
    <property type="component" value="Unassembled WGS sequence"/>
</dbReference>
<dbReference type="Pfam" id="PF13565">
    <property type="entry name" value="HTH_32"/>
    <property type="match status" value="1"/>
</dbReference>
<sequence length="170" mass="19284">MVAQQAATIELSDKQRKILEKLDKGTHTPLHLKTRAHIILNAADGMNNKQIARHNNLNRNQVKKWRNRWDHLAEAVAQVETERPHALKATIHDTLSDEQRSGKPRFFTDEQVAEILTLSCQSPKDKDLPYSHWTPGKLARQAEKEGIVESISTRSVSRFLKIGGSQTPPK</sequence>
<organism evidence="1 2">
    <name type="scientific">Natribacillus halophilus</name>
    <dbReference type="NCBI Taxonomy" id="549003"/>
    <lineage>
        <taxon>Bacteria</taxon>
        <taxon>Bacillati</taxon>
        <taxon>Bacillota</taxon>
        <taxon>Bacilli</taxon>
        <taxon>Bacillales</taxon>
        <taxon>Bacillaceae</taxon>
        <taxon>Natribacillus</taxon>
    </lineage>
</organism>
<dbReference type="InterPro" id="IPR009057">
    <property type="entry name" value="Homeodomain-like_sf"/>
</dbReference>
<accession>A0A1G8SZK5</accession>
<name>A0A1G8SZK5_9BACI</name>
<keyword evidence="2" id="KW-1185">Reference proteome</keyword>
<evidence type="ECO:0000313" key="2">
    <source>
        <dbReference type="Proteomes" id="UP000198853"/>
    </source>
</evidence>
<proteinExistence type="predicted"/>
<evidence type="ECO:0000313" key="1">
    <source>
        <dbReference type="EMBL" id="SDJ34638.1"/>
    </source>
</evidence>